<evidence type="ECO:0000313" key="3">
    <source>
        <dbReference type="Proteomes" id="UP000316270"/>
    </source>
</evidence>
<proteinExistence type="predicted"/>
<dbReference type="AlphaFoldDB" id="A0A517LDK3"/>
<evidence type="ECO:0000256" key="1">
    <source>
        <dbReference type="SAM" id="MobiDB-lite"/>
    </source>
</evidence>
<dbReference type="EMBL" id="CP042194">
    <property type="protein sequence ID" value="QDS73717.1"/>
    <property type="molecule type" value="Genomic_DNA"/>
</dbReference>
<feature type="region of interest" description="Disordered" evidence="1">
    <location>
        <begin position="298"/>
        <end position="327"/>
    </location>
</feature>
<protein>
    <submittedName>
        <fullName evidence="2">Uncharacterized protein</fullName>
    </submittedName>
</protein>
<sequence>MSINYPSIKAAYQQEKSRYDSCGHFEYMRKRLQLEDHRDKWDIHRIVVLGLEDDWQQLAMIKKLKEYFQAERADNGGEGNKDEKNDEVQVYLRNNFMNPQPFWWAPEHTGERAQEYTEAEIEAYGHHCRKLQNEVLTDFTACSADSTADSGEPRQDGNGDEDVVRKIDERTLVFCPAMLSPEIALAVDNWSEVPKLVIACNLDSIMAFCNQHLARVVQDFVDVSEWQYVESPDEYDHSFGYLVMYRKALGRAMLRPGDEGLGIWHKGPTVFGTQAQAIVASAQMRRTQWMKDLDARAAENAKTGREERAGVEEADRKKAQRKELEREAELEIAKAEVEHMRTEGSDIDESERAVIDMMTKSG</sequence>
<reference evidence="2 3" key="1">
    <citation type="submission" date="2019-07" db="EMBL/GenBank/DDBJ databases">
        <title>Finished genome of Venturia effusa.</title>
        <authorList>
            <person name="Young C.A."/>
            <person name="Cox M.P."/>
            <person name="Ganley A.R.D."/>
            <person name="David W.J."/>
        </authorList>
    </citation>
    <scope>NUCLEOTIDE SEQUENCE [LARGE SCALE GENOMIC DNA]</scope>
    <source>
        <strain evidence="3">albino</strain>
    </source>
</reference>
<name>A0A517LDK3_9PEZI</name>
<organism evidence="2 3">
    <name type="scientific">Venturia effusa</name>
    <dbReference type="NCBI Taxonomy" id="50376"/>
    <lineage>
        <taxon>Eukaryota</taxon>
        <taxon>Fungi</taxon>
        <taxon>Dikarya</taxon>
        <taxon>Ascomycota</taxon>
        <taxon>Pezizomycotina</taxon>
        <taxon>Dothideomycetes</taxon>
        <taxon>Pleosporomycetidae</taxon>
        <taxon>Venturiales</taxon>
        <taxon>Venturiaceae</taxon>
        <taxon>Venturia</taxon>
    </lineage>
</organism>
<dbReference type="Proteomes" id="UP000316270">
    <property type="component" value="Chromosome 10"/>
</dbReference>
<keyword evidence="3" id="KW-1185">Reference proteome</keyword>
<evidence type="ECO:0000313" key="2">
    <source>
        <dbReference type="EMBL" id="QDS73717.1"/>
    </source>
</evidence>
<accession>A0A517LDK3</accession>
<gene>
    <name evidence="2" type="ORF">FKW77_003527</name>
</gene>